<dbReference type="Gene3D" id="1.10.560.10">
    <property type="entry name" value="GroEL-like equatorial domain"/>
    <property type="match status" value="1"/>
</dbReference>
<dbReference type="Gramene" id="QL02p022271:mrna">
    <property type="protein sequence ID" value="QL02p022271:mrna"/>
    <property type="gene ID" value="QL02p022271"/>
</dbReference>
<dbReference type="InParanoid" id="A0A7N2QYR0"/>
<evidence type="ECO:0000256" key="1">
    <source>
        <dbReference type="SAM" id="MobiDB-lite"/>
    </source>
</evidence>
<dbReference type="AlphaFoldDB" id="A0A7N2QYR0"/>
<dbReference type="EnsemblPlants" id="QL02p022271:mrna">
    <property type="protein sequence ID" value="QL02p022271:mrna"/>
    <property type="gene ID" value="QL02p022271"/>
</dbReference>
<protein>
    <submittedName>
        <fullName evidence="2">Uncharacterized protein</fullName>
    </submittedName>
</protein>
<sequence>MGFGRVREVVVLMAEFLELEANGGDVGQEKFHQTKKDSDSTAADLSKSQDSAVGDDTTTVVVIAGAFLRQCLSLLFSILYIRPLSKPSMSSSPWPSPSSSPIASLSSSPLPLLSTARSLVSTPVSSLCSPLIPFYP</sequence>
<feature type="region of interest" description="Disordered" evidence="1">
    <location>
        <begin position="86"/>
        <end position="107"/>
    </location>
</feature>
<feature type="region of interest" description="Disordered" evidence="1">
    <location>
        <begin position="28"/>
        <end position="53"/>
    </location>
</feature>
<dbReference type="InterPro" id="IPR027413">
    <property type="entry name" value="GROEL-like_equatorial_sf"/>
</dbReference>
<dbReference type="Proteomes" id="UP000594261">
    <property type="component" value="Chromosome 2"/>
</dbReference>
<name>A0A7N2QYR0_QUELO</name>
<accession>A0A7N2QYR0</accession>
<feature type="compositionally biased region" description="Basic and acidic residues" evidence="1">
    <location>
        <begin position="28"/>
        <end position="39"/>
    </location>
</feature>
<reference evidence="3" key="1">
    <citation type="journal article" date="2016" name="G3 (Bethesda)">
        <title>First Draft Assembly and Annotation of the Genome of a California Endemic Oak Quercus lobata Nee (Fagaceae).</title>
        <authorList>
            <person name="Sork V.L."/>
            <person name="Fitz-Gibbon S.T."/>
            <person name="Puiu D."/>
            <person name="Crepeau M."/>
            <person name="Gugger P.F."/>
            <person name="Sherman R."/>
            <person name="Stevens K."/>
            <person name="Langley C.H."/>
            <person name="Pellegrini M."/>
            <person name="Salzberg S.L."/>
        </authorList>
    </citation>
    <scope>NUCLEOTIDE SEQUENCE [LARGE SCALE GENOMIC DNA]</scope>
    <source>
        <strain evidence="3">cv. SW786</strain>
    </source>
</reference>
<organism evidence="2 3">
    <name type="scientific">Quercus lobata</name>
    <name type="common">Valley oak</name>
    <dbReference type="NCBI Taxonomy" id="97700"/>
    <lineage>
        <taxon>Eukaryota</taxon>
        <taxon>Viridiplantae</taxon>
        <taxon>Streptophyta</taxon>
        <taxon>Embryophyta</taxon>
        <taxon>Tracheophyta</taxon>
        <taxon>Spermatophyta</taxon>
        <taxon>Magnoliopsida</taxon>
        <taxon>eudicotyledons</taxon>
        <taxon>Gunneridae</taxon>
        <taxon>Pentapetalae</taxon>
        <taxon>rosids</taxon>
        <taxon>fabids</taxon>
        <taxon>Fagales</taxon>
        <taxon>Fagaceae</taxon>
        <taxon>Quercus</taxon>
    </lineage>
</organism>
<dbReference type="SUPFAM" id="SSF48592">
    <property type="entry name" value="GroEL equatorial domain-like"/>
    <property type="match status" value="1"/>
</dbReference>
<reference evidence="2" key="2">
    <citation type="submission" date="2021-01" db="UniProtKB">
        <authorList>
            <consortium name="EnsemblPlants"/>
        </authorList>
    </citation>
    <scope>IDENTIFICATION</scope>
</reference>
<keyword evidence="3" id="KW-1185">Reference proteome</keyword>
<evidence type="ECO:0000313" key="3">
    <source>
        <dbReference type="Proteomes" id="UP000594261"/>
    </source>
</evidence>
<feature type="compositionally biased region" description="Polar residues" evidence="1">
    <location>
        <begin position="40"/>
        <end position="53"/>
    </location>
</feature>
<evidence type="ECO:0000313" key="2">
    <source>
        <dbReference type="EnsemblPlants" id="QL02p022271:mrna"/>
    </source>
</evidence>
<proteinExistence type="predicted"/>